<evidence type="ECO:0000313" key="2">
    <source>
        <dbReference type="Proteomes" id="UP001234989"/>
    </source>
</evidence>
<dbReference type="AlphaFoldDB" id="A0AAF1A219"/>
<accession>A0AAF1A219</accession>
<sequence>MAYAAITCLMKSMYQSMELSGCDLQLFYEKLESLRAFLEKFRNITGDLEALTSLEAEGKK</sequence>
<protein>
    <submittedName>
        <fullName evidence="1">Uncharacterized protein</fullName>
    </submittedName>
</protein>
<dbReference type="Gene3D" id="1.20.5.4130">
    <property type="match status" value="1"/>
</dbReference>
<organism evidence="1 2">
    <name type="scientific">Solanum verrucosum</name>
    <dbReference type="NCBI Taxonomy" id="315347"/>
    <lineage>
        <taxon>Eukaryota</taxon>
        <taxon>Viridiplantae</taxon>
        <taxon>Streptophyta</taxon>
        <taxon>Embryophyta</taxon>
        <taxon>Tracheophyta</taxon>
        <taxon>Spermatophyta</taxon>
        <taxon>Magnoliopsida</taxon>
        <taxon>eudicotyledons</taxon>
        <taxon>Gunneridae</taxon>
        <taxon>Pentapetalae</taxon>
        <taxon>asterids</taxon>
        <taxon>lamiids</taxon>
        <taxon>Solanales</taxon>
        <taxon>Solanaceae</taxon>
        <taxon>Solanoideae</taxon>
        <taxon>Solaneae</taxon>
        <taxon>Solanum</taxon>
    </lineage>
</organism>
<name>A0AAF1A219_SOLVR</name>
<keyword evidence="2" id="KW-1185">Reference proteome</keyword>
<dbReference type="Proteomes" id="UP001234989">
    <property type="component" value="Chromosome 12"/>
</dbReference>
<gene>
    <name evidence="1" type="ORF">MTR67_053521</name>
</gene>
<evidence type="ECO:0000313" key="1">
    <source>
        <dbReference type="EMBL" id="WMV60136.1"/>
    </source>
</evidence>
<proteinExistence type="predicted"/>
<reference evidence="1" key="1">
    <citation type="submission" date="2023-08" db="EMBL/GenBank/DDBJ databases">
        <title>A de novo genome assembly of Solanum verrucosum Schlechtendal, a Mexican diploid species geographically isolated from the other diploid A-genome species in potato relatives.</title>
        <authorList>
            <person name="Hosaka K."/>
        </authorList>
    </citation>
    <scope>NUCLEOTIDE SEQUENCE</scope>
    <source>
        <tissue evidence="1">Young leaves</tissue>
    </source>
</reference>
<dbReference type="EMBL" id="CP133623">
    <property type="protein sequence ID" value="WMV60136.1"/>
    <property type="molecule type" value="Genomic_DNA"/>
</dbReference>